<proteinExistence type="predicted"/>
<dbReference type="CDD" id="cd21133">
    <property type="entry name" value="EVE"/>
    <property type="match status" value="1"/>
</dbReference>
<protein>
    <recommendedName>
        <fullName evidence="3">EVE domain-containing protein</fullName>
    </recommendedName>
</protein>
<reference evidence="4" key="1">
    <citation type="journal article" date="2023" name="Nat. Commun.">
        <title>Diploid and tetraploid genomes of Acorus and the evolution of monocots.</title>
        <authorList>
            <person name="Ma L."/>
            <person name="Liu K.W."/>
            <person name="Li Z."/>
            <person name="Hsiao Y.Y."/>
            <person name="Qi Y."/>
            <person name="Fu T."/>
            <person name="Tang G.D."/>
            <person name="Zhang D."/>
            <person name="Sun W.H."/>
            <person name="Liu D.K."/>
            <person name="Li Y."/>
            <person name="Chen G.Z."/>
            <person name="Liu X.D."/>
            <person name="Liao X.Y."/>
            <person name="Jiang Y.T."/>
            <person name="Yu X."/>
            <person name="Hao Y."/>
            <person name="Huang J."/>
            <person name="Zhao X.W."/>
            <person name="Ke S."/>
            <person name="Chen Y.Y."/>
            <person name="Wu W.L."/>
            <person name="Hsu J.L."/>
            <person name="Lin Y.F."/>
            <person name="Huang M.D."/>
            <person name="Li C.Y."/>
            <person name="Huang L."/>
            <person name="Wang Z.W."/>
            <person name="Zhao X."/>
            <person name="Zhong W.Y."/>
            <person name="Peng D.H."/>
            <person name="Ahmad S."/>
            <person name="Lan S."/>
            <person name="Zhang J.S."/>
            <person name="Tsai W.C."/>
            <person name="Van de Peer Y."/>
            <person name="Liu Z.J."/>
        </authorList>
    </citation>
    <scope>NUCLEOTIDE SEQUENCE</scope>
    <source>
        <strain evidence="4">SCP</strain>
    </source>
</reference>
<gene>
    <name evidence="4" type="ORF">QJS04_geneDACA016009</name>
</gene>
<keyword evidence="5" id="KW-1185">Reference proteome</keyword>
<organism evidence="4 5">
    <name type="scientific">Acorus gramineus</name>
    <name type="common">Dwarf sweet flag</name>
    <dbReference type="NCBI Taxonomy" id="55184"/>
    <lineage>
        <taxon>Eukaryota</taxon>
        <taxon>Viridiplantae</taxon>
        <taxon>Streptophyta</taxon>
        <taxon>Embryophyta</taxon>
        <taxon>Tracheophyta</taxon>
        <taxon>Spermatophyta</taxon>
        <taxon>Magnoliopsida</taxon>
        <taxon>Liliopsida</taxon>
        <taxon>Acoraceae</taxon>
        <taxon>Acorus</taxon>
    </lineage>
</organism>
<feature type="domain" description="EVE" evidence="3">
    <location>
        <begin position="5"/>
        <end position="135"/>
    </location>
</feature>
<dbReference type="SUPFAM" id="SSF88697">
    <property type="entry name" value="PUA domain-like"/>
    <property type="match status" value="1"/>
</dbReference>
<dbReference type="GO" id="GO:0005634">
    <property type="term" value="C:nucleus"/>
    <property type="evidence" value="ECO:0007669"/>
    <property type="project" value="UniProtKB-SubCell"/>
</dbReference>
<dbReference type="PANTHER" id="PTHR14087:SF8">
    <property type="entry name" value="OS03G0676100 PROTEIN"/>
    <property type="match status" value="1"/>
</dbReference>
<name>A0AAV9BH86_ACOGR</name>
<dbReference type="PANTHER" id="PTHR14087">
    <property type="entry name" value="THYMOCYTE NUCLEAR PROTEIN 1"/>
    <property type="match status" value="1"/>
</dbReference>
<evidence type="ECO:0000256" key="2">
    <source>
        <dbReference type="ARBA" id="ARBA00023242"/>
    </source>
</evidence>
<dbReference type="Gene3D" id="3.10.590.10">
    <property type="entry name" value="ph1033 like domains"/>
    <property type="match status" value="1"/>
</dbReference>
<dbReference type="InterPro" id="IPR002740">
    <property type="entry name" value="EVE_domain"/>
</dbReference>
<accession>A0AAV9BH86</accession>
<dbReference type="EMBL" id="JAUJYN010000003">
    <property type="protein sequence ID" value="KAK1275732.1"/>
    <property type="molecule type" value="Genomic_DNA"/>
</dbReference>
<keyword evidence="2" id="KW-0539">Nucleus</keyword>
<dbReference type="InterPro" id="IPR047197">
    <property type="entry name" value="THYN1-like_EVE"/>
</dbReference>
<evidence type="ECO:0000259" key="3">
    <source>
        <dbReference type="Pfam" id="PF01878"/>
    </source>
</evidence>
<reference evidence="4" key="2">
    <citation type="submission" date="2023-06" db="EMBL/GenBank/DDBJ databases">
        <authorList>
            <person name="Ma L."/>
            <person name="Liu K.-W."/>
            <person name="Li Z."/>
            <person name="Hsiao Y.-Y."/>
            <person name="Qi Y."/>
            <person name="Fu T."/>
            <person name="Tang G."/>
            <person name="Zhang D."/>
            <person name="Sun W.-H."/>
            <person name="Liu D.-K."/>
            <person name="Li Y."/>
            <person name="Chen G.-Z."/>
            <person name="Liu X.-D."/>
            <person name="Liao X.-Y."/>
            <person name="Jiang Y.-T."/>
            <person name="Yu X."/>
            <person name="Hao Y."/>
            <person name="Huang J."/>
            <person name="Zhao X.-W."/>
            <person name="Ke S."/>
            <person name="Chen Y.-Y."/>
            <person name="Wu W.-L."/>
            <person name="Hsu J.-L."/>
            <person name="Lin Y.-F."/>
            <person name="Huang M.-D."/>
            <person name="Li C.-Y."/>
            <person name="Huang L."/>
            <person name="Wang Z.-W."/>
            <person name="Zhao X."/>
            <person name="Zhong W.-Y."/>
            <person name="Peng D.-H."/>
            <person name="Ahmad S."/>
            <person name="Lan S."/>
            <person name="Zhang J.-S."/>
            <person name="Tsai W.-C."/>
            <person name="Van De Peer Y."/>
            <person name="Liu Z.-J."/>
        </authorList>
    </citation>
    <scope>NUCLEOTIDE SEQUENCE</scope>
    <source>
        <strain evidence="4">SCP</strain>
        <tissue evidence="4">Leaves</tissue>
    </source>
</reference>
<dbReference type="Proteomes" id="UP001179952">
    <property type="component" value="Unassembled WGS sequence"/>
</dbReference>
<sequence>MKHRRYWLLKTEPKEWSWEDQMASPEGTAQWDGVKNRQAQNNLRSMKKGDLCFFYHSGPSDRRVVGTVEVVKEWYDVNDGGGGAVDVRVVGRLRRAVELKEMKGEEGFRGFVLLKQPRLSVVPVPGDVWERVIEMGGGYVGEDEEEEEVDEDVKDV</sequence>
<evidence type="ECO:0000256" key="1">
    <source>
        <dbReference type="ARBA" id="ARBA00004123"/>
    </source>
</evidence>
<comment type="subcellular location">
    <subcellularLocation>
        <location evidence="1">Nucleus</location>
    </subcellularLocation>
</comment>
<comment type="caution">
    <text evidence="4">The sequence shown here is derived from an EMBL/GenBank/DDBJ whole genome shotgun (WGS) entry which is preliminary data.</text>
</comment>
<dbReference type="AlphaFoldDB" id="A0AAV9BH86"/>
<dbReference type="InterPro" id="IPR052181">
    <property type="entry name" value="5hmC_binding"/>
</dbReference>
<dbReference type="InterPro" id="IPR015947">
    <property type="entry name" value="PUA-like_sf"/>
</dbReference>
<dbReference type="Pfam" id="PF01878">
    <property type="entry name" value="EVE"/>
    <property type="match status" value="1"/>
</dbReference>
<evidence type="ECO:0000313" key="5">
    <source>
        <dbReference type="Proteomes" id="UP001179952"/>
    </source>
</evidence>
<evidence type="ECO:0000313" key="4">
    <source>
        <dbReference type="EMBL" id="KAK1275732.1"/>
    </source>
</evidence>